<sequence>MNIMITGASGEYGNYAIDYLKKFAPEANLFGLVRNETKGEVLKAKGVSVRIGDYTDANSMIDALKGIDRLLFVSVSRPNIQQNVVQAAQVNHVKYIAYTSISHPEYSKFGLETIHKQTENWIKETGIPHTFLRNSWYTELNQALFDYAVKTRQFPYFAKEGNLSFALKREYAEAGARVIANGNYGEVLDLAGEPKSYHQIAFATQEALNTKLDIEEIPASKFVSTLESSGIPAQWVSVSEAYQEYTLKGNNGEDKADTADFEKILGHPLMNLSSAIKELINK</sequence>
<keyword evidence="3" id="KW-1185">Reference proteome</keyword>
<feature type="domain" description="NAD(P)-binding" evidence="1">
    <location>
        <begin position="7"/>
        <end position="139"/>
    </location>
</feature>
<dbReference type="Proteomes" id="UP000051515">
    <property type="component" value="Unassembled WGS sequence"/>
</dbReference>
<name>A0A0R1KRN3_9LACO</name>
<dbReference type="AlphaFoldDB" id="A0A0R1KRN3"/>
<evidence type="ECO:0000259" key="1">
    <source>
        <dbReference type="Pfam" id="PF13460"/>
    </source>
</evidence>
<proteinExistence type="predicted"/>
<dbReference type="InterPro" id="IPR036291">
    <property type="entry name" value="NAD(P)-bd_dom_sf"/>
</dbReference>
<dbReference type="Gene3D" id="3.40.50.720">
    <property type="entry name" value="NAD(P)-binding Rossmann-like Domain"/>
    <property type="match status" value="1"/>
</dbReference>
<dbReference type="PATRIC" id="fig|1423788.3.peg.2158"/>
<comment type="caution">
    <text evidence="2">The sequence shown here is derived from an EMBL/GenBank/DDBJ whole genome shotgun (WGS) entry which is preliminary data.</text>
</comment>
<dbReference type="STRING" id="1423788.FC78_GL002091"/>
<dbReference type="PANTHER" id="PTHR47129:SF1">
    <property type="entry name" value="NMRA-LIKE DOMAIN-CONTAINING PROTEIN"/>
    <property type="match status" value="1"/>
</dbReference>
<gene>
    <name evidence="2" type="ORF">FC78_GL002091</name>
</gene>
<accession>A0A0R1KRN3</accession>
<evidence type="ECO:0000313" key="2">
    <source>
        <dbReference type="EMBL" id="KRK83281.1"/>
    </source>
</evidence>
<evidence type="ECO:0000313" key="3">
    <source>
        <dbReference type="Proteomes" id="UP000051515"/>
    </source>
</evidence>
<dbReference type="SUPFAM" id="SSF51735">
    <property type="entry name" value="NAD(P)-binding Rossmann-fold domains"/>
    <property type="match status" value="1"/>
</dbReference>
<dbReference type="Gene3D" id="3.90.25.10">
    <property type="entry name" value="UDP-galactose 4-epimerase, domain 1"/>
    <property type="match status" value="1"/>
</dbReference>
<protein>
    <recommendedName>
        <fullName evidence="1">NAD(P)-binding domain-containing protein</fullName>
    </recommendedName>
</protein>
<dbReference type="InterPro" id="IPR016040">
    <property type="entry name" value="NAD(P)-bd_dom"/>
</dbReference>
<dbReference type="RefSeq" id="WP_056952730.1">
    <property type="nucleotide sequence ID" value="NZ_AZDY01000037.1"/>
</dbReference>
<dbReference type="OrthoDB" id="152510at2"/>
<dbReference type="EMBL" id="AZDY01000037">
    <property type="protein sequence ID" value="KRK83281.1"/>
    <property type="molecule type" value="Genomic_DNA"/>
</dbReference>
<organism evidence="2 3">
    <name type="scientific">Companilactobacillus bobalius DSM 19674</name>
    <dbReference type="NCBI Taxonomy" id="1423788"/>
    <lineage>
        <taxon>Bacteria</taxon>
        <taxon>Bacillati</taxon>
        <taxon>Bacillota</taxon>
        <taxon>Bacilli</taxon>
        <taxon>Lactobacillales</taxon>
        <taxon>Lactobacillaceae</taxon>
        <taxon>Companilactobacillus</taxon>
        <taxon>Companilactobacillus bobalius</taxon>
    </lineage>
</organism>
<dbReference type="PANTHER" id="PTHR47129">
    <property type="entry name" value="QUINONE OXIDOREDUCTASE 2"/>
    <property type="match status" value="1"/>
</dbReference>
<dbReference type="InterPro" id="IPR052718">
    <property type="entry name" value="NmrA-type_oxidoreductase"/>
</dbReference>
<reference evidence="2 3" key="1">
    <citation type="journal article" date="2015" name="Genome Announc.">
        <title>Expanding the biotechnology potential of lactobacilli through comparative genomics of 213 strains and associated genera.</title>
        <authorList>
            <person name="Sun Z."/>
            <person name="Harris H.M."/>
            <person name="McCann A."/>
            <person name="Guo C."/>
            <person name="Argimon S."/>
            <person name="Zhang W."/>
            <person name="Yang X."/>
            <person name="Jeffery I.B."/>
            <person name="Cooney J.C."/>
            <person name="Kagawa T.F."/>
            <person name="Liu W."/>
            <person name="Song Y."/>
            <person name="Salvetti E."/>
            <person name="Wrobel A."/>
            <person name="Rasinkangas P."/>
            <person name="Parkhill J."/>
            <person name="Rea M.C."/>
            <person name="O'Sullivan O."/>
            <person name="Ritari J."/>
            <person name="Douillard F.P."/>
            <person name="Paul Ross R."/>
            <person name="Yang R."/>
            <person name="Briner A.E."/>
            <person name="Felis G.E."/>
            <person name="de Vos W.M."/>
            <person name="Barrangou R."/>
            <person name="Klaenhammer T.R."/>
            <person name="Caufield P.W."/>
            <person name="Cui Y."/>
            <person name="Zhang H."/>
            <person name="O'Toole P.W."/>
        </authorList>
    </citation>
    <scope>NUCLEOTIDE SEQUENCE [LARGE SCALE GENOMIC DNA]</scope>
    <source>
        <strain evidence="2 3">DSM 19674</strain>
    </source>
</reference>
<dbReference type="Pfam" id="PF13460">
    <property type="entry name" value="NAD_binding_10"/>
    <property type="match status" value="1"/>
</dbReference>